<proteinExistence type="predicted"/>
<evidence type="ECO:0000313" key="2">
    <source>
        <dbReference type="EMBL" id="CND96481.1"/>
    </source>
</evidence>
<reference evidence="2 3" key="1">
    <citation type="submission" date="2015-03" db="EMBL/GenBank/DDBJ databases">
        <authorList>
            <consortium name="Pathogen Informatics"/>
            <person name="Murphy D."/>
        </authorList>
    </citation>
    <scope>NUCLEOTIDE SEQUENCE [LARGE SCALE GENOMIC DNA]</scope>
    <source>
        <strain evidence="2 3">IP05342</strain>
    </source>
</reference>
<feature type="coiled-coil region" evidence="1">
    <location>
        <begin position="40"/>
        <end position="81"/>
    </location>
</feature>
<keyword evidence="1" id="KW-0175">Coiled coil</keyword>
<protein>
    <submittedName>
        <fullName evidence="2">Uncharacterized protein</fullName>
    </submittedName>
</protein>
<comment type="caution">
    <text evidence="2">The sequence shown here is derived from an EMBL/GenBank/DDBJ whole genome shotgun (WGS) entry which is preliminary data.</text>
</comment>
<evidence type="ECO:0000256" key="1">
    <source>
        <dbReference type="SAM" id="Coils"/>
    </source>
</evidence>
<gene>
    <name evidence="2" type="ORF">ERS137959_02667</name>
</gene>
<keyword evidence="3" id="KW-1185">Reference proteome</keyword>
<name>A0ABM9S2J0_YEREN</name>
<dbReference type="RefSeq" id="WP_050156385.1">
    <property type="nucleotide sequence ID" value="NZ_CPXJ01000032.1"/>
</dbReference>
<accession>A0ABM9S2J0</accession>
<dbReference type="EMBL" id="CPXJ01000032">
    <property type="protein sequence ID" value="CND96481.1"/>
    <property type="molecule type" value="Genomic_DNA"/>
</dbReference>
<sequence>MPDIASISAGIESVKLALNIAKDLKTATAAYTEAETRLKLSELYINLSDARISLADAQEEIHDLKNQIRELNEKLNSSDELEYKNGLYYRKVEISGKPNGPFCPKCYEGVQKKMATVHTVSGPFATFGNYKCTSCNSFYRA</sequence>
<evidence type="ECO:0000313" key="3">
    <source>
        <dbReference type="Proteomes" id="UP000041601"/>
    </source>
</evidence>
<organism evidence="2 3">
    <name type="scientific">Yersinia enterocolitica</name>
    <dbReference type="NCBI Taxonomy" id="630"/>
    <lineage>
        <taxon>Bacteria</taxon>
        <taxon>Pseudomonadati</taxon>
        <taxon>Pseudomonadota</taxon>
        <taxon>Gammaproteobacteria</taxon>
        <taxon>Enterobacterales</taxon>
        <taxon>Yersiniaceae</taxon>
        <taxon>Yersinia</taxon>
    </lineage>
</organism>
<dbReference type="Proteomes" id="UP000041601">
    <property type="component" value="Unassembled WGS sequence"/>
</dbReference>